<evidence type="ECO:0000256" key="1">
    <source>
        <dbReference type="RuleBase" id="RU364089"/>
    </source>
</evidence>
<keyword evidence="1" id="KW-0378">Hydrolase</keyword>
<dbReference type="EMBL" id="CP013020">
    <property type="protein sequence ID" value="ALK85953.1"/>
    <property type="molecule type" value="Genomic_DNA"/>
</dbReference>
<evidence type="ECO:0000313" key="3">
    <source>
        <dbReference type="EMBL" id="ALK85953.1"/>
    </source>
</evidence>
<sequence length="542" mass="61433">MKRNSNKTTFMKLLASLTILGLVMAQSVTAQTNYTKDPESCTSIMVGKKATTDGSVITSHTCDSWYRTWVNMVPAESYERDTVMNIYDGRMHTEFVADQTNVKIKGQIPQARKTYAFMDTSYPCINEKQLGIGETTVSGRRDLENPKGMFMIEELQRVALQRCTTAREAIRLMGDLIKQYGYGDSGECLTIADPDEVWHFEVFGEGKDNIGGVWAAVRIPDDHVGVSANISRISTLNLKDPDHYMASENVFDVAKKLGYWDGKEPFKFWKAYSGKNYSGQLKSFSTREHFILNALAPSLKLDYEAEELPISVKPDKQVSVTDVMALLRETYEGTPLDMTQNLKVTVKDRKTGKVDTIISPKANPWMRGDELNMLNGIKKGVVKSVRNIAVPQCAYSTVIQLRNWLPDAVGGVVWFSMDNPGQSPRVPVFCGITDFPAMYKICGNHRYRDDAALWHYRRANKLAAVRWGTARKVMEKNIRHFEEKGQRELPFVEAQYQSILQSKGEEAARAYLTDYTADFIGATILRWDEMANQYWIESRFGF</sequence>
<comment type="similarity">
    <text evidence="1">Belongs to the peptidase C69 family.</text>
</comment>
<reference evidence="3 4" key="2">
    <citation type="journal article" date="2016" name="Genome Biol. Evol.">
        <title>Extensive mobilome-driven genome diversification in mouse gut-associated Bacteroides vulgatus mpk.</title>
        <authorList>
            <person name="Lange A."/>
            <person name="Beier S."/>
            <person name="Steimle A."/>
            <person name="Autenrieth I.B."/>
            <person name="Huson D.H."/>
            <person name="Frick J.S."/>
        </authorList>
    </citation>
    <scope>NUCLEOTIDE SEQUENCE [LARGE SCALE GENOMIC DNA]</scope>
    <source>
        <strain evidence="4">mpk</strain>
    </source>
</reference>
<dbReference type="GO" id="GO:0070004">
    <property type="term" value="F:cysteine-type exopeptidase activity"/>
    <property type="evidence" value="ECO:0007669"/>
    <property type="project" value="InterPro"/>
</dbReference>
<dbReference type="PATRIC" id="fig|821.40.peg.4084"/>
<dbReference type="Proteomes" id="UP000061587">
    <property type="component" value="Chromosome"/>
</dbReference>
<dbReference type="GO" id="GO:0006508">
    <property type="term" value="P:proteolysis"/>
    <property type="evidence" value="ECO:0007669"/>
    <property type="project" value="UniProtKB-KW"/>
</dbReference>
<dbReference type="Pfam" id="PF03577">
    <property type="entry name" value="Peptidase_C69"/>
    <property type="match status" value="1"/>
</dbReference>
<comment type="catalytic activity">
    <reaction evidence="1">
        <text>an L-aminoacyl-L-amino acid + H2O = 2 an L-alpha-amino acid</text>
        <dbReference type="Rhea" id="RHEA:48940"/>
        <dbReference type="ChEBI" id="CHEBI:15377"/>
        <dbReference type="ChEBI" id="CHEBI:59869"/>
        <dbReference type="ChEBI" id="CHEBI:77460"/>
    </reaction>
</comment>
<dbReference type="PANTHER" id="PTHR12994">
    <property type="entry name" value="SECERNIN"/>
    <property type="match status" value="1"/>
</dbReference>
<feature type="signal peptide" evidence="2">
    <location>
        <begin position="1"/>
        <end position="30"/>
    </location>
</feature>
<proteinExistence type="inferred from homology"/>
<dbReference type="Gene3D" id="3.60.60.10">
    <property type="entry name" value="Penicillin V Acylase, Chain A"/>
    <property type="match status" value="1"/>
</dbReference>
<organism evidence="3 4">
    <name type="scientific">Phocaeicola vulgatus</name>
    <name type="common">Bacteroides vulgatus</name>
    <dbReference type="NCBI Taxonomy" id="821"/>
    <lineage>
        <taxon>Bacteria</taxon>
        <taxon>Pseudomonadati</taxon>
        <taxon>Bacteroidota</taxon>
        <taxon>Bacteroidia</taxon>
        <taxon>Bacteroidales</taxon>
        <taxon>Bacteroidaceae</taxon>
        <taxon>Phocaeicola</taxon>
    </lineage>
</organism>
<keyword evidence="1" id="KW-0224">Dipeptidase</keyword>
<evidence type="ECO:0000313" key="4">
    <source>
        <dbReference type="Proteomes" id="UP000061587"/>
    </source>
</evidence>
<dbReference type="AlphaFoldDB" id="A0A0P0M4N5"/>
<accession>A0A0P0M4N5</accession>
<feature type="chain" id="PRO_5006050593" description="Dipeptidase" evidence="2">
    <location>
        <begin position="31"/>
        <end position="542"/>
    </location>
</feature>
<dbReference type="GO" id="GO:0016805">
    <property type="term" value="F:dipeptidase activity"/>
    <property type="evidence" value="ECO:0007669"/>
    <property type="project" value="UniProtKB-KW"/>
</dbReference>
<gene>
    <name evidence="3" type="ORF">BvMPK_3391</name>
</gene>
<name>A0A0P0M4N5_PHOVU</name>
<evidence type="ECO:0000256" key="2">
    <source>
        <dbReference type="SAM" id="SignalP"/>
    </source>
</evidence>
<protein>
    <recommendedName>
        <fullName evidence="1">Dipeptidase</fullName>
        <ecNumber evidence="1">3.4.-.-</ecNumber>
    </recommendedName>
</protein>
<reference evidence="4" key="1">
    <citation type="submission" date="2015-10" db="EMBL/GenBank/DDBJ databases">
        <title>Extensive mobilome-driven genome diversification in gut-associated Bacteroides vulgatus mpk.</title>
        <authorList>
            <person name="Beier S."/>
            <person name="Lange A."/>
            <person name="Huson D.H."/>
            <person name="Frick J.-S."/>
            <person name="Autenrieth I.B."/>
        </authorList>
    </citation>
    <scope>NUCLEOTIDE SEQUENCE [LARGE SCALE GENOMIC DNA]</scope>
    <source>
        <strain evidence="4">mpk</strain>
    </source>
</reference>
<keyword evidence="2" id="KW-0732">Signal</keyword>
<dbReference type="EC" id="3.4.-.-" evidence="1"/>
<keyword evidence="1" id="KW-0645">Protease</keyword>
<dbReference type="PANTHER" id="PTHR12994:SF17">
    <property type="entry name" value="LD30995P"/>
    <property type="match status" value="1"/>
</dbReference>
<dbReference type="InterPro" id="IPR005322">
    <property type="entry name" value="Peptidase_C69"/>
</dbReference>